<dbReference type="EMBL" id="FMCX01000007">
    <property type="protein sequence ID" value="SCF39556.1"/>
    <property type="molecule type" value="Genomic_DNA"/>
</dbReference>
<gene>
    <name evidence="1" type="ORF">GA0070564_107230</name>
</gene>
<dbReference type="STRING" id="262898.GA0070564_107230"/>
<evidence type="ECO:0000313" key="2">
    <source>
        <dbReference type="Proteomes" id="UP000199504"/>
    </source>
</evidence>
<dbReference type="RefSeq" id="WP_176730801.1">
    <property type="nucleotide sequence ID" value="NZ_FMCX01000007.1"/>
</dbReference>
<dbReference type="AlphaFoldDB" id="A0A1C5A334"/>
<keyword evidence="2" id="KW-1185">Reference proteome</keyword>
<dbReference type="Proteomes" id="UP000199504">
    <property type="component" value="Unassembled WGS sequence"/>
</dbReference>
<evidence type="ECO:0008006" key="3">
    <source>
        <dbReference type="Google" id="ProtNLM"/>
    </source>
</evidence>
<reference evidence="2" key="1">
    <citation type="submission" date="2016-06" db="EMBL/GenBank/DDBJ databases">
        <authorList>
            <person name="Varghese N."/>
            <person name="Submissions Spin"/>
        </authorList>
    </citation>
    <scope>NUCLEOTIDE SEQUENCE [LARGE SCALE GENOMIC DNA]</scope>
    <source>
        <strain evidence="2">DSM 44830</strain>
    </source>
</reference>
<proteinExistence type="predicted"/>
<protein>
    <recommendedName>
        <fullName evidence="3">DUF3558 domain-containing protein</fullName>
    </recommendedName>
</protein>
<name>A0A1C5A334_9ACTN</name>
<evidence type="ECO:0000313" key="1">
    <source>
        <dbReference type="EMBL" id="SCF39556.1"/>
    </source>
</evidence>
<dbReference type="PROSITE" id="PS51257">
    <property type="entry name" value="PROKAR_LIPOPROTEIN"/>
    <property type="match status" value="1"/>
</dbReference>
<accession>A0A1C5A334</accession>
<organism evidence="1 2">
    <name type="scientific">Micromonospora mirobrigensis</name>
    <dbReference type="NCBI Taxonomy" id="262898"/>
    <lineage>
        <taxon>Bacteria</taxon>
        <taxon>Bacillati</taxon>
        <taxon>Actinomycetota</taxon>
        <taxon>Actinomycetes</taxon>
        <taxon>Micromonosporales</taxon>
        <taxon>Micromonosporaceae</taxon>
        <taxon>Micromonospora</taxon>
    </lineage>
</organism>
<sequence>MHGRIGLAGVAVPLAAVVLVAGCADEPEPIAVPAAPPARVEAVAASSGGACRLLDFGVILARTGTRFTVAAASTSGDTHTCVVRGDKPWPELALTVTDTSIDKEAFAADILPDEGKKVAKLGQTAYRRTIAAKSPKQGPAAEVCWLATEGRLASLRWTFGPGAQRAAAEQHTTRLVALAKTVRTRSL</sequence>